<organism evidence="1 2">
    <name type="scientific">Peribacillus psychrosaccharolyticus</name>
    <name type="common">Bacillus psychrosaccharolyticus</name>
    <dbReference type="NCBI Taxonomy" id="1407"/>
    <lineage>
        <taxon>Bacteria</taxon>
        <taxon>Bacillati</taxon>
        <taxon>Bacillota</taxon>
        <taxon>Bacilli</taxon>
        <taxon>Bacillales</taxon>
        <taxon>Bacillaceae</taxon>
        <taxon>Peribacillus</taxon>
    </lineage>
</organism>
<accession>A0A974NLM3</accession>
<dbReference type="Pfam" id="PF08863">
    <property type="entry name" value="YolD"/>
    <property type="match status" value="1"/>
</dbReference>
<dbReference type="PANTHER" id="PTHR40051:SF1">
    <property type="entry name" value="YOLD-LIKE FAMILY PROTEIN"/>
    <property type="match status" value="1"/>
</dbReference>
<dbReference type="EMBL" id="CP068053">
    <property type="protein sequence ID" value="QQT00065.1"/>
    <property type="molecule type" value="Genomic_DNA"/>
</dbReference>
<dbReference type="AlphaFoldDB" id="A0A974NLM3"/>
<proteinExistence type="predicted"/>
<dbReference type="Proteomes" id="UP000595254">
    <property type="component" value="Chromosome"/>
</dbReference>
<evidence type="ECO:0000313" key="1">
    <source>
        <dbReference type="EMBL" id="QQT00065.1"/>
    </source>
</evidence>
<dbReference type="KEGG" id="ppsr:I6J18_21200"/>
<name>A0A974NLM3_PERPY</name>
<sequence length="110" mass="13462">MLKDRGRMKWTAMMLPEHVTMLREWAHEDSYESERLLDEQQLEEMNMTMGEAMETGKTVTITYYEQRRYQLLIGTIHYYNEIQQKLHVIDRFEQPHYIALNRMVDIRFTD</sequence>
<dbReference type="PANTHER" id="PTHR40051">
    <property type="entry name" value="IG HYPOTHETICAL 15966"/>
    <property type="match status" value="1"/>
</dbReference>
<dbReference type="RefSeq" id="WP_040375025.1">
    <property type="nucleotide sequence ID" value="NZ_CP068053.1"/>
</dbReference>
<dbReference type="InterPro" id="IPR014962">
    <property type="entry name" value="YolD"/>
</dbReference>
<reference evidence="1 2" key="1">
    <citation type="submission" date="2021-01" db="EMBL/GenBank/DDBJ databases">
        <title>FDA dAtabase for Regulatory Grade micrObial Sequences (FDA-ARGOS): Supporting development and validation of Infectious Disease Dx tests.</title>
        <authorList>
            <person name="Nelson B."/>
            <person name="Plummer A."/>
            <person name="Tallon L."/>
            <person name="Sadzewicz L."/>
            <person name="Zhao X."/>
            <person name="Boylan J."/>
            <person name="Ott S."/>
            <person name="Bowen H."/>
            <person name="Vavikolanu K."/>
            <person name="Mehta A."/>
            <person name="Aluvathingal J."/>
            <person name="Nadendla S."/>
            <person name="Myers T."/>
            <person name="Yan Y."/>
            <person name="Sichtig H."/>
        </authorList>
    </citation>
    <scope>NUCLEOTIDE SEQUENCE [LARGE SCALE GENOMIC DNA]</scope>
    <source>
        <strain evidence="1 2">FDAARGOS_1161</strain>
    </source>
</reference>
<keyword evidence="2" id="KW-1185">Reference proteome</keyword>
<evidence type="ECO:0000313" key="2">
    <source>
        <dbReference type="Proteomes" id="UP000595254"/>
    </source>
</evidence>
<gene>
    <name evidence="1" type="ORF">I6J18_21200</name>
</gene>
<protein>
    <submittedName>
        <fullName evidence="1">YolD-like family protein</fullName>
    </submittedName>
</protein>